<dbReference type="eggNOG" id="ENOG502RP95">
    <property type="taxonomic scope" value="Eukaryota"/>
</dbReference>
<dbReference type="STRING" id="81985.R0GIG8"/>
<evidence type="ECO:0008006" key="4">
    <source>
        <dbReference type="Google" id="ProtNLM"/>
    </source>
</evidence>
<dbReference type="Proteomes" id="UP000029121">
    <property type="component" value="Unassembled WGS sequence"/>
</dbReference>
<dbReference type="InterPro" id="IPR025322">
    <property type="entry name" value="PADRE_dom"/>
</dbReference>
<name>R0GIG8_9BRAS</name>
<evidence type="ECO:0000313" key="2">
    <source>
        <dbReference type="EMBL" id="EOA35687.1"/>
    </source>
</evidence>
<accession>R0GIG8</accession>
<dbReference type="Pfam" id="PF14009">
    <property type="entry name" value="PADRE"/>
    <property type="match status" value="1"/>
</dbReference>
<protein>
    <recommendedName>
        <fullName evidence="4">Plastid movement impaired protein</fullName>
    </recommendedName>
</protein>
<dbReference type="PANTHER" id="PTHR33148:SF6">
    <property type="entry name" value="DUF4228 DOMAIN-CONTAINING PROTEIN"/>
    <property type="match status" value="1"/>
</dbReference>
<proteinExistence type="predicted"/>
<gene>
    <name evidence="2" type="ORF">CARUB_v10020914mg</name>
</gene>
<dbReference type="AlphaFoldDB" id="R0GIG8"/>
<evidence type="ECO:0000256" key="1">
    <source>
        <dbReference type="SAM" id="MobiDB-lite"/>
    </source>
</evidence>
<reference evidence="3" key="1">
    <citation type="journal article" date="2013" name="Nat. Genet.">
        <title>The Capsella rubella genome and the genomic consequences of rapid mating system evolution.</title>
        <authorList>
            <person name="Slotte T."/>
            <person name="Hazzouri K.M."/>
            <person name="Agren J.A."/>
            <person name="Koenig D."/>
            <person name="Maumus F."/>
            <person name="Guo Y.L."/>
            <person name="Steige K."/>
            <person name="Platts A.E."/>
            <person name="Escobar J.S."/>
            <person name="Newman L.K."/>
            <person name="Wang W."/>
            <person name="Mandakova T."/>
            <person name="Vello E."/>
            <person name="Smith L.M."/>
            <person name="Henz S.R."/>
            <person name="Steffen J."/>
            <person name="Takuno S."/>
            <person name="Brandvain Y."/>
            <person name="Coop G."/>
            <person name="Andolfatto P."/>
            <person name="Hu T.T."/>
            <person name="Blanchette M."/>
            <person name="Clark R.M."/>
            <person name="Quesneville H."/>
            <person name="Nordborg M."/>
            <person name="Gaut B.S."/>
            <person name="Lysak M.A."/>
            <person name="Jenkins J."/>
            <person name="Grimwood J."/>
            <person name="Chapman J."/>
            <person name="Prochnik S."/>
            <person name="Shu S."/>
            <person name="Rokhsar D."/>
            <person name="Schmutz J."/>
            <person name="Weigel D."/>
            <person name="Wright S.I."/>
        </authorList>
    </citation>
    <scope>NUCLEOTIDE SEQUENCE [LARGE SCALE GENOMIC DNA]</scope>
    <source>
        <strain evidence="3">cv. Monte Gargano</strain>
    </source>
</reference>
<dbReference type="OrthoDB" id="676555at2759"/>
<organism evidence="2 3">
    <name type="scientific">Capsella rubella</name>
    <dbReference type="NCBI Taxonomy" id="81985"/>
    <lineage>
        <taxon>Eukaryota</taxon>
        <taxon>Viridiplantae</taxon>
        <taxon>Streptophyta</taxon>
        <taxon>Embryophyta</taxon>
        <taxon>Tracheophyta</taxon>
        <taxon>Spermatophyta</taxon>
        <taxon>Magnoliopsida</taxon>
        <taxon>eudicotyledons</taxon>
        <taxon>Gunneridae</taxon>
        <taxon>Pentapetalae</taxon>
        <taxon>rosids</taxon>
        <taxon>malvids</taxon>
        <taxon>Brassicales</taxon>
        <taxon>Brassicaceae</taxon>
        <taxon>Camelineae</taxon>
        <taxon>Capsella</taxon>
    </lineage>
</organism>
<dbReference type="PANTHER" id="PTHR33148">
    <property type="entry name" value="PLASTID MOVEMENT IMPAIRED PROTEIN-RELATED"/>
    <property type="match status" value="1"/>
</dbReference>
<feature type="region of interest" description="Disordered" evidence="1">
    <location>
        <begin position="180"/>
        <end position="209"/>
    </location>
</feature>
<dbReference type="KEGG" id="crb:17895687"/>
<keyword evidence="3" id="KW-1185">Reference proteome</keyword>
<dbReference type="EMBL" id="KB870806">
    <property type="protein sequence ID" value="EOA35687.1"/>
    <property type="molecule type" value="Genomic_DNA"/>
</dbReference>
<sequence>MGNSITVKRKKAKVMKIDGETFRIKTPATAREVTAEYPGYVLLDSQAVKNFGVRAKPLEPNQILKPKKTYFLVELPKLPPETTAAERDDSNNKLPYRRVMSGIHVGAKERLEMLMLSRRTVSDVTIGRSDGGDGFRPGQTSVRLRLPRSQITKLMEESKDASEIADKILGIYMERSGEICGGRGGGDGRRKLGSGEIKPREKQVSFAGEGGRELPVLWSRNEK</sequence>
<evidence type="ECO:0000313" key="3">
    <source>
        <dbReference type="Proteomes" id="UP000029121"/>
    </source>
</evidence>